<proteinExistence type="predicted"/>
<dbReference type="GO" id="GO:0000209">
    <property type="term" value="P:protein polyubiquitination"/>
    <property type="evidence" value="ECO:0007669"/>
    <property type="project" value="TreeGrafter"/>
</dbReference>
<dbReference type="InterPro" id="IPR048686">
    <property type="entry name" value="SHPRH_helical_1st"/>
</dbReference>
<reference evidence="4" key="1">
    <citation type="submission" date="2020-11" db="EMBL/GenBank/DDBJ databases">
        <authorList>
            <person name="Tran Van P."/>
        </authorList>
    </citation>
    <scope>NUCLEOTIDE SEQUENCE</scope>
</reference>
<dbReference type="InterPro" id="IPR000330">
    <property type="entry name" value="SNF2_N"/>
</dbReference>
<name>A0A7R9L3Q1_9ACAR</name>
<evidence type="ECO:0000313" key="4">
    <source>
        <dbReference type="EMBL" id="CAD7634297.1"/>
    </source>
</evidence>
<dbReference type="Proteomes" id="UP000759131">
    <property type="component" value="Unassembled WGS sequence"/>
</dbReference>
<feature type="domain" description="Helicase ATP-binding" evidence="3">
    <location>
        <begin position="335"/>
        <end position="755"/>
    </location>
</feature>
<organism evidence="4">
    <name type="scientific">Medioppia subpectinata</name>
    <dbReference type="NCBI Taxonomy" id="1979941"/>
    <lineage>
        <taxon>Eukaryota</taxon>
        <taxon>Metazoa</taxon>
        <taxon>Ecdysozoa</taxon>
        <taxon>Arthropoda</taxon>
        <taxon>Chelicerata</taxon>
        <taxon>Arachnida</taxon>
        <taxon>Acari</taxon>
        <taxon>Acariformes</taxon>
        <taxon>Sarcoptiformes</taxon>
        <taxon>Oribatida</taxon>
        <taxon>Brachypylina</taxon>
        <taxon>Oppioidea</taxon>
        <taxon>Oppiidae</taxon>
        <taxon>Medioppia</taxon>
    </lineage>
</organism>
<dbReference type="Gene3D" id="3.40.50.10810">
    <property type="entry name" value="Tandem AAA-ATPase domain"/>
    <property type="match status" value="2"/>
</dbReference>
<dbReference type="GO" id="GO:0005634">
    <property type="term" value="C:nucleus"/>
    <property type="evidence" value="ECO:0007669"/>
    <property type="project" value="TreeGrafter"/>
</dbReference>
<dbReference type="PANTHER" id="PTHR45865">
    <property type="entry name" value="E3 UBIQUITIN-PROTEIN LIGASE SHPRH FAMILY MEMBER"/>
    <property type="match status" value="1"/>
</dbReference>
<dbReference type="InterPro" id="IPR011011">
    <property type="entry name" value="Znf_FYVE_PHD"/>
</dbReference>
<dbReference type="FunFam" id="3.40.50.10810:FF:000013">
    <property type="entry name" value="E3 ubiquitin-protein ligase SHPRH isoform X2"/>
    <property type="match status" value="1"/>
</dbReference>
<dbReference type="GO" id="GO:0006974">
    <property type="term" value="P:DNA damage response"/>
    <property type="evidence" value="ECO:0007669"/>
    <property type="project" value="TreeGrafter"/>
</dbReference>
<dbReference type="OrthoDB" id="423559at2759"/>
<dbReference type="InterPro" id="IPR052583">
    <property type="entry name" value="ATP-helicase/E3_Ub-Ligase"/>
</dbReference>
<evidence type="ECO:0000259" key="3">
    <source>
        <dbReference type="SMART" id="SM00487"/>
    </source>
</evidence>
<feature type="compositionally biased region" description="Basic and acidic residues" evidence="2">
    <location>
        <begin position="11"/>
        <end position="27"/>
    </location>
</feature>
<feature type="compositionally biased region" description="Basic residues" evidence="2">
    <location>
        <begin position="69"/>
        <end position="84"/>
    </location>
</feature>
<evidence type="ECO:0000313" key="5">
    <source>
        <dbReference type="Proteomes" id="UP000759131"/>
    </source>
</evidence>
<evidence type="ECO:0000256" key="2">
    <source>
        <dbReference type="SAM" id="MobiDB-lite"/>
    </source>
</evidence>
<dbReference type="EMBL" id="OC868931">
    <property type="protein sequence ID" value="CAD7634297.1"/>
    <property type="molecule type" value="Genomic_DNA"/>
</dbReference>
<dbReference type="InterPro" id="IPR027417">
    <property type="entry name" value="P-loop_NTPase"/>
</dbReference>
<dbReference type="SUPFAM" id="SSF52540">
    <property type="entry name" value="P-loop containing nucleoside triphosphate hydrolases"/>
    <property type="match status" value="1"/>
</dbReference>
<feature type="compositionally biased region" description="Acidic residues" evidence="2">
    <location>
        <begin position="28"/>
        <end position="41"/>
    </location>
</feature>
<feature type="coiled-coil region" evidence="1">
    <location>
        <begin position="304"/>
        <end position="331"/>
    </location>
</feature>
<dbReference type="CDD" id="cd18070">
    <property type="entry name" value="DEXQc_SHPRH"/>
    <property type="match status" value="1"/>
</dbReference>
<keyword evidence="1" id="KW-0175">Coiled coil</keyword>
<accession>A0A7R9L3Q1</accession>
<dbReference type="AlphaFoldDB" id="A0A7R9L3Q1"/>
<dbReference type="SUPFAM" id="SSF57903">
    <property type="entry name" value="FYVE/PHD zinc finger"/>
    <property type="match status" value="1"/>
</dbReference>
<dbReference type="Pfam" id="PF00176">
    <property type="entry name" value="SNF2-rel_dom"/>
    <property type="match status" value="1"/>
</dbReference>
<dbReference type="Pfam" id="PF21325">
    <property type="entry name" value="SHPRH_helical-1st"/>
    <property type="match status" value="1"/>
</dbReference>
<dbReference type="GO" id="GO:0005524">
    <property type="term" value="F:ATP binding"/>
    <property type="evidence" value="ECO:0007669"/>
    <property type="project" value="InterPro"/>
</dbReference>
<feature type="region of interest" description="Disordered" evidence="2">
    <location>
        <begin position="1"/>
        <end position="84"/>
    </location>
</feature>
<feature type="compositionally biased region" description="Low complexity" evidence="2">
    <location>
        <begin position="53"/>
        <end position="68"/>
    </location>
</feature>
<dbReference type="PANTHER" id="PTHR45865:SF1">
    <property type="entry name" value="E3 UBIQUITIN-PROTEIN LIGASE SHPRH"/>
    <property type="match status" value="1"/>
</dbReference>
<feature type="non-terminal residue" evidence="4">
    <location>
        <position position="954"/>
    </location>
</feature>
<evidence type="ECO:0000256" key="1">
    <source>
        <dbReference type="SAM" id="Coils"/>
    </source>
</evidence>
<dbReference type="InterPro" id="IPR014001">
    <property type="entry name" value="Helicase_ATP-bd"/>
</dbReference>
<sequence length="954" mass="110196">MTRTKSTPVAKRPEPSGGHSDDNRTGDEDNDDDISLIDDSDIVTIDDGSDCELIPSLPSLMSSSSSSGRRCRPSAKKRRKSRKSDRKYDFVVRQEFERFLTDANFFLTIHYRPRTNEETVDEPMPSTTTTTITVVDTEDTTHCRLGSFSIEVLPEDITSVGDSDSTDGGVCLPLEIDSINRQSVYVYVEHQLFRSCLYYECTDSMTGRHASVSFVSHNAAKEIGADFVHSLGANQFRLTSDLSPDASGQRFVVDVWLQRSALRHLSYHSQVFMKPNHEALHVMNHFYDYPKAIDVNDGNKEITKESVEELYARIKAKHNETKDQLQTYNVQHRFLYPTLRPYQCEAVQWMLNREHIDTIGSHQHLYETVVTIDGTCLEYNRYMGYFISGKSEARNYIYGVSQSGILADEMGLGKTIEVLSCILSNPRPQASGDPSSTDTYHEYNAPELIDWDSNGQTEECFACVCGLISNIRAYRRRKLIIFDTITDEGTDHFQCDAHKRDDYKSDDNDGNNDDNSDTEVDEEFTDEWKNNFLLVEDIRRYRRRSKKLAKKLAEKMLVRCRGCGSYQHAVCVNYKVETRRPYYCGHCWARPTMKRVDSRATLIVSPRSISHQWQDEITKHVDCTDLNVYVYEGVKSAEGYVQPFDLADNDIVLTTYETLRSEIDFVDLHHSNRFRNPKRFNATPSPLLSINWWRVCLDEAQMVESASAKTAQMAHRLWGQHRWAITGTPVQRSVDDLYGLLLFIGEEPFHERHYWDKMLYYPYATGNYQPMVEALSKCFWRTSKQEVWDQLGIPAQTSTIARLQFSPVEQHFYSRQHSECKQKFTEKMVRFSDLDVKLKELDKKTANIVMKPMLSLRQACCHPQAVRGKFVPISKKTLTMDELLKDMIKNTQYECEEEHRKIISSVNGMAAIHIIEKDYEKAIEFYRRALNSIESYKAKDLFRTDKLQLIHTLH</sequence>
<dbReference type="GO" id="GO:0061630">
    <property type="term" value="F:ubiquitin protein ligase activity"/>
    <property type="evidence" value="ECO:0007669"/>
    <property type="project" value="TreeGrafter"/>
</dbReference>
<protein>
    <recommendedName>
        <fullName evidence="3">Helicase ATP-binding domain-containing protein</fullName>
    </recommendedName>
</protein>
<gene>
    <name evidence="4" type="ORF">OSB1V03_LOCUS14693</name>
</gene>
<dbReference type="InterPro" id="IPR038718">
    <property type="entry name" value="SNF2-like_sf"/>
</dbReference>
<dbReference type="SMART" id="SM00487">
    <property type="entry name" value="DEXDc"/>
    <property type="match status" value="1"/>
</dbReference>
<dbReference type="EMBL" id="CAJPIZ010014356">
    <property type="protein sequence ID" value="CAG2114727.1"/>
    <property type="molecule type" value="Genomic_DNA"/>
</dbReference>
<keyword evidence="5" id="KW-1185">Reference proteome</keyword>